<keyword evidence="7 18" id="KW-0812">Transmembrane</keyword>
<feature type="compositionally biased region" description="Polar residues" evidence="17">
    <location>
        <begin position="55"/>
        <end position="75"/>
    </location>
</feature>
<dbReference type="PROSITE" id="PS50222">
    <property type="entry name" value="EF_HAND_2"/>
    <property type="match status" value="1"/>
</dbReference>
<feature type="region of interest" description="Disordered" evidence="17">
    <location>
        <begin position="283"/>
        <end position="307"/>
    </location>
</feature>
<gene>
    <name evidence="20" type="ORF">G7K_5612-t1</name>
</gene>
<keyword evidence="6" id="KW-0107">Calcium channel</keyword>
<feature type="compositionally biased region" description="Polar residues" evidence="17">
    <location>
        <begin position="355"/>
        <end position="364"/>
    </location>
</feature>
<accession>A0A0E9NNY5</accession>
<feature type="region of interest" description="Disordered" evidence="17">
    <location>
        <begin position="239"/>
        <end position="258"/>
    </location>
</feature>
<feature type="compositionally biased region" description="Basic and acidic residues" evidence="17">
    <location>
        <begin position="2184"/>
        <end position="2194"/>
    </location>
</feature>
<sequence length="2194" mass="244863">MDQDSDGRMGREYEGFNSIPLEDLSPPSTGVNTPNAPVSREPEQDTSSEDPVTLRTPSGRQRSISHSLHQDPSTPRQQTQRRRVYSSAAAAWQRSSQGYNQLQDSDPSVLGVDRTFDSEGGVVRLEGESLREGLVEALGTARRRGSWLPPPTGEGQLVGRRPMILRGLSGASAVSSGSGQSVGGSVGGGDLGMGVGGGGMNSPLDEVEMAMGAMGGDFQGEEESDTVRLTVDLSPISGAGAPQGLATPQQDLLSASPTRGRLGYRFPSTLGNDLFLETGLAHRLSRSGSRSTSQRSDGRSSPGPVRQRVLSEVHRISSRVVNITNDQGVAEVSAAAAAAAEMESIPLSPMVPPATATTNGTLESTGGERDGFDEGLFDIYEQKAAQGAVDEGEAEESKLRGKSLGIFGPDSSVRNWLCNILLNPITEPFLFCVIVCHTVLLIIKSSLRQHYTGDGDRLRWGQGPQKWLDFAFLGIFGLYTLECVARIVVSGVFINPPSLENPDKPHGLESLAQKVRVMANVAPSRSRSMSRSPARPPRSPIGMPRSPMRARAVVRTNTSYAEHVNPTGGCFKTLRELKKAQLARRAYLRHSFNRLDFVAVVAYWIGFLLSVTAVSSEHHIYVFKMLSCLRILKLLNITQGTMTILQSLKKAAPLLVNVAFLVGFFWLIFGIVGVQSFKGSFRRQCVYPWTNDSGFQQYETGQYCGGHFNLSSPTNRTSYLDRQNNTDGHGPPKGYLCPAPAVCVESDDAVIPTVSFDNIFQSMELVFVVISMNTWSDLMYYSMNSDYLVSAVFFIAGIVILTFWLMNLVIAVITTSFQLIREEGQRASAFTNNAEPVNMEDPLIGQQQRPSRFRTAFQYSEPFWLLLIAIDIVFQATRTSDMSDGHAKMLRIVQSVLTVIFAIEIVLRFIVTLPNWRQFFRHRRNNFDAFLAAVTIVILFPPIYGSKAYDWLSVFQLARSYRIVLGIPVSRDLLVNALGNASGLINLIFFLLLMTLLASLFAIQLVRGDMPPADDGPDGNPIDFATMWNAFLGMYQIVSTENWTQILYAATQSQVQYGVAWISAAFFIAWFIFGSSIILNMFIAALQENFHVSEEEKRRYQISAFIEKSIPALLKGNVDQGNFTLASLFKRRHVPGDARPEAFNMLMKEAVVKDFLDDTNVRTPGISRSTTMRERPAPEWYERLSKWFKRSRGEPAKRNPFYQQKNKSQTFKLTNPQTMAQDAVLANTHRRLEENAWLQSNPDFDVALWILPSNHPIRHFCQSLVAPAVNHRHGDSLPQNPVAWYMFSAFVYAAIVAMVVIACVTTPLYQKLYKQTHGSTRYTWYTLSDMAFAGVFSIEAAIKIIADGFWLTPNGYFRSTWNKIDLFVLCTIWINVAATLTGKGELSRAFRAFKALRALRLVNVSDTAREIFHHVMFSGFWGMVGVSVVSLGLLIPFAIWGVNIFSGLLYSCNDGSADKFGCVAEYVSSPYTWDLWAPRVWANPYVWSFDSFGASLLILFEIVSLEGWINVMQSAMQIVGNGKAPATNASSYNAIFFVAFNLLGAVFILTLFISVILKNYAERSGVAYLTADQRSWLELRKILRQTQPSKRPAESPTESWKAWCYARAVSKHGYWTRIMTLVYIAHTVLLMTEHYPAPDRYDTIRNAIFTVFIAVYLCNIAFRIIGLRWANYRRNYWNLYDLVITFGTAVTTLSQFFVSNSKHGTLLQFQKLFLVGVCLNLIPKSDNLDQLFKMAAASLPTIGNLIATWCVLFVAYAIAFTQIFGLTRIGPNGSDNINFRTVPKALILLFRMSTGEGWNSIMHDYAVSYPNCILVFNDFANTDCGSKPWAYALFISWNIISMYIFVNMFVVLVVDNFSYVYQRSGKISLVSRDELRRYKDAWRRFDKKATGYIQAEDLSKFLRSLSGVFDTHIYEDEFSVQSMLAREDDTPVTRPRPMDDYDADMMSERITALPIEKIQRRRRIFNMLYAEALITAKPGKGIGFTAMLVMLAHYKVVNDEKSLSLEDYLKRRAKMQKVEEQMKKDIVRGFFQTLYWKKWKKAQLHPEPEQASISVPQIFVNPAGTESKHNLLPALDTGGLLGLGVALHRPPSPNNLSPDNISPSSGIFNPDRWTAYGGQLASPESYVGANPFSSPDDAEEERQEERRRSAVNAAENIMDALQGTTWGETIANISRPSSAASSRKTGDSRGSHRS</sequence>
<feature type="compositionally biased region" description="Basic and acidic residues" evidence="17">
    <location>
        <begin position="1"/>
        <end position="14"/>
    </location>
</feature>
<keyword evidence="2" id="KW-0813">Transport</keyword>
<dbReference type="PRINTS" id="PR00169">
    <property type="entry name" value="KCHANNEL"/>
</dbReference>
<feature type="transmembrane region" description="Helical" evidence="18">
    <location>
        <begin position="789"/>
        <end position="813"/>
    </location>
</feature>
<dbReference type="GO" id="GO:0005509">
    <property type="term" value="F:calcium ion binding"/>
    <property type="evidence" value="ECO:0007669"/>
    <property type="project" value="InterPro"/>
</dbReference>
<feature type="transmembrane region" description="Helical" evidence="18">
    <location>
        <begin position="1059"/>
        <end position="1083"/>
    </location>
</feature>
<proteinExistence type="inferred from homology"/>
<evidence type="ECO:0000256" key="15">
    <source>
        <dbReference type="ARBA" id="ARBA00061395"/>
    </source>
</evidence>
<dbReference type="PANTHER" id="PTHR45628:SF7">
    <property type="entry name" value="VOLTAGE-DEPENDENT CALCIUM CHANNEL TYPE A SUBUNIT ALPHA-1"/>
    <property type="match status" value="1"/>
</dbReference>
<evidence type="ECO:0000313" key="20">
    <source>
        <dbReference type="EMBL" id="GAO51513.1"/>
    </source>
</evidence>
<feature type="transmembrane region" description="Helical" evidence="18">
    <location>
        <begin position="983"/>
        <end position="1003"/>
    </location>
</feature>
<dbReference type="GO" id="GO:0008331">
    <property type="term" value="F:high voltage-gated calcium channel activity"/>
    <property type="evidence" value="ECO:0007669"/>
    <property type="project" value="TreeGrafter"/>
</dbReference>
<feature type="compositionally biased region" description="Low complexity" evidence="17">
    <location>
        <begin position="286"/>
        <end position="301"/>
    </location>
</feature>
<keyword evidence="8" id="KW-0106">Calcium</keyword>
<feature type="transmembrane region" description="Helical" evidence="18">
    <location>
        <begin position="1282"/>
        <end position="1309"/>
    </location>
</feature>
<evidence type="ECO:0000256" key="11">
    <source>
        <dbReference type="ARBA" id="ARBA00023065"/>
    </source>
</evidence>
<dbReference type="GO" id="GO:0098703">
    <property type="term" value="P:calcium ion import across plasma membrane"/>
    <property type="evidence" value="ECO:0007669"/>
    <property type="project" value="TreeGrafter"/>
</dbReference>
<feature type="transmembrane region" description="Helical" evidence="18">
    <location>
        <begin position="597"/>
        <end position="616"/>
    </location>
</feature>
<reference evidence="20 21" key="2">
    <citation type="journal article" date="2014" name="J. Gen. Appl. Microbiol.">
        <title>The early diverging ascomycetous budding yeast Saitoella complicata has three histone deacetylases belonging to the Clr6, Hos2, and Rpd3 lineages.</title>
        <authorList>
            <person name="Nishida H."/>
            <person name="Matsumoto T."/>
            <person name="Kondo S."/>
            <person name="Hamamoto M."/>
            <person name="Yoshikawa H."/>
        </authorList>
    </citation>
    <scope>NUCLEOTIDE SEQUENCE [LARGE SCALE GENOMIC DNA]</scope>
    <source>
        <strain evidence="20 21">NRRL Y-17804</strain>
    </source>
</reference>
<dbReference type="EMBL" id="BACD03000047">
    <property type="protein sequence ID" value="GAO51513.1"/>
    <property type="molecule type" value="Genomic_DNA"/>
</dbReference>
<dbReference type="SUPFAM" id="SSF81324">
    <property type="entry name" value="Voltage-gated potassium channels"/>
    <property type="match status" value="4"/>
</dbReference>
<feature type="region of interest" description="Disordered" evidence="17">
    <location>
        <begin position="525"/>
        <end position="545"/>
    </location>
</feature>
<organism evidence="20 21">
    <name type="scientific">Saitoella complicata (strain BCRC 22490 / CBS 7301 / JCM 7358 / NBRC 10748 / NRRL Y-17804)</name>
    <dbReference type="NCBI Taxonomy" id="698492"/>
    <lineage>
        <taxon>Eukaryota</taxon>
        <taxon>Fungi</taxon>
        <taxon>Dikarya</taxon>
        <taxon>Ascomycota</taxon>
        <taxon>Taphrinomycotina</taxon>
        <taxon>Taphrinomycotina incertae sedis</taxon>
        <taxon>Saitoella</taxon>
    </lineage>
</organism>
<dbReference type="FunFam" id="1.10.287.70:FF:000118">
    <property type="entry name" value="Calcium channel subunit Cch1"/>
    <property type="match status" value="1"/>
</dbReference>
<keyword evidence="13" id="KW-0325">Glycoprotein</keyword>
<keyword evidence="9" id="KW-0851">Voltage-gated channel</keyword>
<evidence type="ECO:0000256" key="2">
    <source>
        <dbReference type="ARBA" id="ARBA00022448"/>
    </source>
</evidence>
<dbReference type="Pfam" id="PF00520">
    <property type="entry name" value="Ion_trans"/>
    <property type="match status" value="4"/>
</dbReference>
<evidence type="ECO:0000256" key="13">
    <source>
        <dbReference type="ARBA" id="ARBA00023180"/>
    </source>
</evidence>
<dbReference type="Gene3D" id="1.20.120.350">
    <property type="entry name" value="Voltage-gated potassium channels. Chain C"/>
    <property type="match status" value="4"/>
</dbReference>
<evidence type="ECO:0000256" key="10">
    <source>
        <dbReference type="ARBA" id="ARBA00022989"/>
    </source>
</evidence>
<evidence type="ECO:0000313" key="21">
    <source>
        <dbReference type="Proteomes" id="UP000033140"/>
    </source>
</evidence>
<comment type="subcellular location">
    <subcellularLocation>
        <location evidence="1">Cell membrane</location>
        <topology evidence="1">Multi-pass membrane protein</topology>
    </subcellularLocation>
</comment>
<protein>
    <recommendedName>
        <fullName evidence="16">Calcium-channel protein CCH1</fullName>
    </recommendedName>
</protein>
<feature type="domain" description="EF-hand" evidence="19">
    <location>
        <begin position="1873"/>
        <end position="1908"/>
    </location>
</feature>
<keyword evidence="3" id="KW-1003">Cell membrane</keyword>
<feature type="transmembrane region" description="Helical" evidence="18">
    <location>
        <begin position="654"/>
        <end position="674"/>
    </location>
</feature>
<feature type="region of interest" description="Disordered" evidence="17">
    <location>
        <begin position="2124"/>
        <end position="2194"/>
    </location>
</feature>
<reference evidence="20 21" key="1">
    <citation type="journal article" date="2011" name="J. Gen. Appl. Microbiol.">
        <title>Draft genome sequencing of the enigmatic yeast Saitoella complicata.</title>
        <authorList>
            <person name="Nishida H."/>
            <person name="Hamamoto M."/>
            <person name="Sugiyama J."/>
        </authorList>
    </citation>
    <scope>NUCLEOTIDE SEQUENCE [LARGE SCALE GENOMIC DNA]</scope>
    <source>
        <strain evidence="20 21">NRRL Y-17804</strain>
    </source>
</reference>
<evidence type="ECO:0000256" key="5">
    <source>
        <dbReference type="ARBA" id="ARBA00022568"/>
    </source>
</evidence>
<dbReference type="InterPro" id="IPR027359">
    <property type="entry name" value="Volt_channel_dom_sf"/>
</dbReference>
<evidence type="ECO:0000259" key="19">
    <source>
        <dbReference type="PROSITE" id="PS50222"/>
    </source>
</evidence>
<feature type="transmembrane region" description="Helical" evidence="18">
    <location>
        <begin position="1742"/>
        <end position="1764"/>
    </location>
</feature>
<feature type="transmembrane region" description="Helical" evidence="18">
    <location>
        <begin position="1534"/>
        <end position="1557"/>
    </location>
</feature>
<keyword evidence="11" id="KW-0406">Ion transport</keyword>
<dbReference type="STRING" id="698492.A0A0E9NNY5"/>
<feature type="compositionally biased region" description="Polar residues" evidence="17">
    <location>
        <begin position="246"/>
        <end position="257"/>
    </location>
</feature>
<dbReference type="Proteomes" id="UP000033140">
    <property type="component" value="Unassembled WGS sequence"/>
</dbReference>
<dbReference type="GO" id="GO:0005891">
    <property type="term" value="C:voltage-gated calcium channel complex"/>
    <property type="evidence" value="ECO:0007669"/>
    <property type="project" value="TreeGrafter"/>
</dbReference>
<dbReference type="InterPro" id="IPR002048">
    <property type="entry name" value="EF_hand_dom"/>
</dbReference>
<dbReference type="InterPro" id="IPR011992">
    <property type="entry name" value="EF-hand-dom_pair"/>
</dbReference>
<evidence type="ECO:0000256" key="17">
    <source>
        <dbReference type="SAM" id="MobiDB-lite"/>
    </source>
</evidence>
<feature type="transmembrane region" description="Helical" evidence="18">
    <location>
        <begin position="1829"/>
        <end position="1854"/>
    </location>
</feature>
<evidence type="ECO:0000256" key="1">
    <source>
        <dbReference type="ARBA" id="ARBA00004651"/>
    </source>
</evidence>
<evidence type="ECO:0000256" key="7">
    <source>
        <dbReference type="ARBA" id="ARBA00022692"/>
    </source>
</evidence>
<feature type="transmembrane region" description="Helical" evidence="18">
    <location>
        <begin position="889"/>
        <end position="913"/>
    </location>
</feature>
<feature type="transmembrane region" description="Helical" evidence="18">
    <location>
        <begin position="1644"/>
        <end position="1665"/>
    </location>
</feature>
<feature type="region of interest" description="Disordered" evidence="17">
    <location>
        <begin position="348"/>
        <end position="367"/>
    </location>
</feature>
<evidence type="ECO:0000256" key="9">
    <source>
        <dbReference type="ARBA" id="ARBA00022882"/>
    </source>
</evidence>
<dbReference type="Gene3D" id="1.10.287.70">
    <property type="match status" value="4"/>
</dbReference>
<dbReference type="FunFam" id="1.10.287.70:FF:000093">
    <property type="entry name" value="Calcium channel subunit Cch1"/>
    <property type="match status" value="1"/>
</dbReference>
<evidence type="ECO:0000256" key="12">
    <source>
        <dbReference type="ARBA" id="ARBA00023136"/>
    </source>
</evidence>
<dbReference type="InterPro" id="IPR050599">
    <property type="entry name" value="VDCC_alpha-1_subunit"/>
</dbReference>
<keyword evidence="10 18" id="KW-1133">Transmembrane helix</keyword>
<feature type="transmembrane region" description="Helical" evidence="18">
    <location>
        <begin position="1419"/>
        <end position="1440"/>
    </location>
</feature>
<dbReference type="SUPFAM" id="SSF47473">
    <property type="entry name" value="EF-hand"/>
    <property type="match status" value="1"/>
</dbReference>
<dbReference type="OMA" id="TLFIAWN"/>
<dbReference type="PANTHER" id="PTHR45628">
    <property type="entry name" value="VOLTAGE-DEPENDENT CALCIUM CHANNEL TYPE A SUBUNIT ALPHA-1"/>
    <property type="match status" value="1"/>
</dbReference>
<feature type="transmembrane region" description="Helical" evidence="18">
    <location>
        <begin position="1677"/>
        <end position="1698"/>
    </location>
</feature>
<feature type="transmembrane region" description="Helical" evidence="18">
    <location>
        <begin position="859"/>
        <end position="877"/>
    </location>
</feature>
<feature type="transmembrane region" description="Helical" evidence="18">
    <location>
        <begin position="925"/>
        <end position="944"/>
    </location>
</feature>
<evidence type="ECO:0000256" key="18">
    <source>
        <dbReference type="SAM" id="Phobius"/>
    </source>
</evidence>
<evidence type="ECO:0000256" key="4">
    <source>
        <dbReference type="ARBA" id="ARBA00022553"/>
    </source>
</evidence>
<keyword evidence="12 18" id="KW-0472">Membrane</keyword>
<reference evidence="20 21" key="3">
    <citation type="journal article" date="2015" name="Genome Announc.">
        <title>Draft Genome Sequence of the Archiascomycetous Yeast Saitoella complicata.</title>
        <authorList>
            <person name="Yamauchi K."/>
            <person name="Kondo S."/>
            <person name="Hamamoto M."/>
            <person name="Takahashi Y."/>
            <person name="Ogura Y."/>
            <person name="Hayashi T."/>
            <person name="Nishida H."/>
        </authorList>
    </citation>
    <scope>NUCLEOTIDE SEQUENCE [LARGE SCALE GENOMIC DNA]</scope>
    <source>
        <strain evidence="20 21">NRRL Y-17804</strain>
    </source>
</reference>
<comment type="similarity">
    <text evidence="15">Belongs to the calcium channel alpha-1 subunit (TC 1.A.1.11) family.</text>
</comment>
<feature type="transmembrane region" description="Helical" evidence="18">
    <location>
        <begin position="1614"/>
        <end position="1632"/>
    </location>
</feature>
<evidence type="ECO:0000256" key="16">
    <source>
        <dbReference type="ARBA" id="ARBA00067459"/>
    </source>
</evidence>
<comment type="caution">
    <text evidence="20">The sequence shown here is derived from an EMBL/GenBank/DDBJ whole genome shotgun (WGS) entry which is preliminary data.</text>
</comment>
<keyword evidence="14" id="KW-0407">Ion channel</keyword>
<evidence type="ECO:0000256" key="3">
    <source>
        <dbReference type="ARBA" id="ARBA00022475"/>
    </source>
</evidence>
<dbReference type="Gene3D" id="1.10.238.10">
    <property type="entry name" value="EF-hand"/>
    <property type="match status" value="1"/>
</dbReference>
<keyword evidence="5" id="KW-0109">Calcium transport</keyword>
<feature type="transmembrane region" description="Helical" evidence="18">
    <location>
        <begin position="467"/>
        <end position="494"/>
    </location>
</feature>
<keyword evidence="4" id="KW-0597">Phosphoprotein</keyword>
<keyword evidence="21" id="KW-1185">Reference proteome</keyword>
<dbReference type="InterPro" id="IPR005821">
    <property type="entry name" value="Ion_trans_dom"/>
</dbReference>
<evidence type="ECO:0000256" key="14">
    <source>
        <dbReference type="ARBA" id="ARBA00023303"/>
    </source>
</evidence>
<name>A0A0E9NNY5_SAICN</name>
<evidence type="ECO:0000256" key="8">
    <source>
        <dbReference type="ARBA" id="ARBA00022837"/>
    </source>
</evidence>
<feature type="region of interest" description="Disordered" evidence="17">
    <location>
        <begin position="1"/>
        <end position="86"/>
    </location>
</feature>
<feature type="compositionally biased region" description="Polar residues" evidence="17">
    <location>
        <begin position="26"/>
        <end position="36"/>
    </location>
</feature>
<feature type="transmembrane region" description="Helical" evidence="18">
    <location>
        <begin position="428"/>
        <end position="447"/>
    </location>
</feature>
<feature type="compositionally biased region" description="Polar residues" evidence="17">
    <location>
        <begin position="2162"/>
        <end position="2183"/>
    </location>
</feature>
<evidence type="ECO:0000256" key="6">
    <source>
        <dbReference type="ARBA" id="ARBA00022673"/>
    </source>
</evidence>